<dbReference type="RefSeq" id="WP_113965552.1">
    <property type="nucleotide sequence ID" value="NZ_QNRP01000001.1"/>
</dbReference>
<protein>
    <submittedName>
        <fullName evidence="3">HIT family protein</fullName>
    </submittedName>
</protein>
<dbReference type="AlphaFoldDB" id="A0A368P5W8"/>
<dbReference type="PANTHER" id="PTHR42997">
    <property type="entry name" value="HIT FAMILY HYDROLASE"/>
    <property type="match status" value="1"/>
</dbReference>
<name>A0A368P5W8_9FLAO</name>
<dbReference type="EMBL" id="QPIG01000001">
    <property type="protein sequence ID" value="RCU57908.1"/>
    <property type="molecule type" value="Genomic_DNA"/>
</dbReference>
<dbReference type="PROSITE" id="PS51084">
    <property type="entry name" value="HIT_2"/>
    <property type="match status" value="1"/>
</dbReference>
<keyword evidence="4" id="KW-1185">Reference proteome</keyword>
<feature type="domain" description="HIT" evidence="2">
    <location>
        <begin position="1"/>
        <end position="106"/>
    </location>
</feature>
<feature type="short sequence motif" description="Histidine triad motif" evidence="1">
    <location>
        <begin position="91"/>
        <end position="95"/>
    </location>
</feature>
<dbReference type="GO" id="GO:0003824">
    <property type="term" value="F:catalytic activity"/>
    <property type="evidence" value="ECO:0007669"/>
    <property type="project" value="InterPro"/>
</dbReference>
<evidence type="ECO:0000313" key="3">
    <source>
        <dbReference type="EMBL" id="RCU57908.1"/>
    </source>
</evidence>
<dbReference type="Pfam" id="PF01230">
    <property type="entry name" value="HIT"/>
    <property type="match status" value="1"/>
</dbReference>
<sequence>MSVFSNIEKERKIYQGKYFFLIEDGFPVSPGHILIISNQEKLDYFQLEDNEKAELTTLIDKAKELIENKYSPDGYNIGMNCGEAAGQSVMHFHCHVIPRYIGDMENPRGGVRHCVEGKGNY</sequence>
<evidence type="ECO:0000256" key="1">
    <source>
        <dbReference type="PROSITE-ProRule" id="PRU00464"/>
    </source>
</evidence>
<evidence type="ECO:0000259" key="2">
    <source>
        <dbReference type="PROSITE" id="PS51084"/>
    </source>
</evidence>
<accession>A0A368P5W8</accession>
<dbReference type="Proteomes" id="UP000252249">
    <property type="component" value="Unassembled WGS sequence"/>
</dbReference>
<gene>
    <name evidence="3" type="ORF">DU428_00500</name>
</gene>
<dbReference type="InterPro" id="IPR052908">
    <property type="entry name" value="AP-4-A_phosphorylase"/>
</dbReference>
<dbReference type="SUPFAM" id="SSF54197">
    <property type="entry name" value="HIT-like"/>
    <property type="match status" value="1"/>
</dbReference>
<dbReference type="InterPro" id="IPR011146">
    <property type="entry name" value="HIT-like"/>
</dbReference>
<proteinExistence type="predicted"/>
<evidence type="ECO:0000313" key="4">
    <source>
        <dbReference type="Proteomes" id="UP000252249"/>
    </source>
</evidence>
<dbReference type="PANTHER" id="PTHR42997:SF1">
    <property type="entry name" value="AP-4-A PHOSPHORYLASE"/>
    <property type="match status" value="1"/>
</dbReference>
<reference evidence="3 4" key="1">
    <citation type="submission" date="2018-07" db="EMBL/GenBank/DDBJ databases">
        <title>Oceanihabitans testaceum sp. nov., isolated from marine sediment.</title>
        <authorList>
            <person name="Li C.-M."/>
        </authorList>
    </citation>
    <scope>NUCLEOTIDE SEQUENCE [LARGE SCALE GENOMIC DNA]</scope>
    <source>
        <strain evidence="3 4">S9-10</strain>
    </source>
</reference>
<organism evidence="3 4">
    <name type="scientific">Oceanihabitans sediminis</name>
    <dbReference type="NCBI Taxonomy" id="1812012"/>
    <lineage>
        <taxon>Bacteria</taxon>
        <taxon>Pseudomonadati</taxon>
        <taxon>Bacteroidota</taxon>
        <taxon>Flavobacteriia</taxon>
        <taxon>Flavobacteriales</taxon>
        <taxon>Flavobacteriaceae</taxon>
        <taxon>Oceanihabitans</taxon>
    </lineage>
</organism>
<dbReference type="Gene3D" id="3.30.428.10">
    <property type="entry name" value="HIT-like"/>
    <property type="match status" value="1"/>
</dbReference>
<dbReference type="InterPro" id="IPR036265">
    <property type="entry name" value="HIT-like_sf"/>
</dbReference>
<comment type="caution">
    <text evidence="3">The sequence shown here is derived from an EMBL/GenBank/DDBJ whole genome shotgun (WGS) entry which is preliminary data.</text>
</comment>
<dbReference type="OrthoDB" id="9784774at2"/>